<organism evidence="7 8">
    <name type="scientific">Pseudoalteromonas piratica</name>
    <dbReference type="NCBI Taxonomy" id="1348114"/>
    <lineage>
        <taxon>Bacteria</taxon>
        <taxon>Pseudomonadati</taxon>
        <taxon>Pseudomonadota</taxon>
        <taxon>Gammaproteobacteria</taxon>
        <taxon>Alteromonadales</taxon>
        <taxon>Pseudoalteromonadaceae</taxon>
        <taxon>Pseudoalteromonas</taxon>
    </lineage>
</organism>
<keyword evidence="4" id="KW-0547">Nucleotide-binding</keyword>
<evidence type="ECO:0000313" key="7">
    <source>
        <dbReference type="EMBL" id="AIY65599.1"/>
    </source>
</evidence>
<dbReference type="PROSITE" id="PS50893">
    <property type="entry name" value="ABC_TRANSPORTER_2"/>
    <property type="match status" value="1"/>
</dbReference>
<dbReference type="SUPFAM" id="SSF52540">
    <property type="entry name" value="P-loop containing nucleoside triphosphate hydrolases"/>
    <property type="match status" value="1"/>
</dbReference>
<dbReference type="InterPro" id="IPR003593">
    <property type="entry name" value="AAA+_ATPase"/>
</dbReference>
<dbReference type="Gene3D" id="3.40.50.300">
    <property type="entry name" value="P-loop containing nucleotide triphosphate hydrolases"/>
    <property type="match status" value="1"/>
</dbReference>
<keyword evidence="8" id="KW-1185">Reference proteome</keyword>
<dbReference type="OrthoDB" id="9781337at2"/>
<dbReference type="KEGG" id="pseo:OM33_10845"/>
<accession>A0A0A7EG87</accession>
<protein>
    <submittedName>
        <fullName evidence="7">ABC transporter</fullName>
    </submittedName>
</protein>
<dbReference type="AlphaFoldDB" id="A0A0A7EG87"/>
<evidence type="ECO:0000313" key="8">
    <source>
        <dbReference type="Proteomes" id="UP000030341"/>
    </source>
</evidence>
<dbReference type="GO" id="GO:0005524">
    <property type="term" value="F:ATP binding"/>
    <property type="evidence" value="ECO:0007669"/>
    <property type="project" value="UniProtKB-KW"/>
</dbReference>
<dbReference type="PANTHER" id="PTHR42711">
    <property type="entry name" value="ABC TRANSPORTER ATP-BINDING PROTEIN"/>
    <property type="match status" value="1"/>
</dbReference>
<keyword evidence="5" id="KW-0067">ATP-binding</keyword>
<dbReference type="SMART" id="SM00382">
    <property type="entry name" value="AAA"/>
    <property type="match status" value="1"/>
</dbReference>
<dbReference type="InterPro" id="IPR027417">
    <property type="entry name" value="P-loop_NTPase"/>
</dbReference>
<dbReference type="eggNOG" id="COG4555">
    <property type="taxonomic scope" value="Bacteria"/>
</dbReference>
<evidence type="ECO:0000259" key="6">
    <source>
        <dbReference type="PROSITE" id="PS50893"/>
    </source>
</evidence>
<dbReference type="RefSeq" id="WP_038641628.1">
    <property type="nucleotide sequence ID" value="NZ_CP009888.1"/>
</dbReference>
<sequence length="262" mass="29283">MIEVSALKKRFKLTKDHKVKNDEKKDPREDKDYFHSVRDVSFTCNQGEVLGLLGPNGAGKTTTLRMLSTALNPDDGQIKINGIDVVKKPLEARKKIGFLSGSTGLYGRLTAKENIEYFARLHGMNKQAVKTRCEELFDMLDMHSFLDKRAEHLSTGMKQKTNIARAVVHNPEVIVLDEPTTGLDIMTTQTVISFIQSIKAQGTPVIFSTHHLDEVELLCERVSVIDKGITCFDGTISEFKERGCSDVLNNAFLTILKEQQGV</sequence>
<keyword evidence="2" id="KW-0813">Transport</keyword>
<dbReference type="InterPro" id="IPR050763">
    <property type="entry name" value="ABC_transporter_ATP-binding"/>
</dbReference>
<dbReference type="InterPro" id="IPR003439">
    <property type="entry name" value="ABC_transporter-like_ATP-bd"/>
</dbReference>
<keyword evidence="3" id="KW-0536">Nodulation</keyword>
<gene>
    <name evidence="7" type="ORF">OM33_10845</name>
</gene>
<dbReference type="GO" id="GO:0016887">
    <property type="term" value="F:ATP hydrolysis activity"/>
    <property type="evidence" value="ECO:0007669"/>
    <property type="project" value="InterPro"/>
</dbReference>
<dbReference type="EMBL" id="CP009888">
    <property type="protein sequence ID" value="AIY65599.1"/>
    <property type="molecule type" value="Genomic_DNA"/>
</dbReference>
<evidence type="ECO:0000256" key="4">
    <source>
        <dbReference type="ARBA" id="ARBA00022741"/>
    </source>
</evidence>
<evidence type="ECO:0000256" key="5">
    <source>
        <dbReference type="ARBA" id="ARBA00022840"/>
    </source>
</evidence>
<evidence type="ECO:0000256" key="2">
    <source>
        <dbReference type="ARBA" id="ARBA00022448"/>
    </source>
</evidence>
<dbReference type="Pfam" id="PF00005">
    <property type="entry name" value="ABC_tran"/>
    <property type="match status" value="1"/>
</dbReference>
<name>A0A0A7EG87_9GAMM</name>
<dbReference type="STRING" id="1348114.OM33_10845"/>
<proteinExistence type="inferred from homology"/>
<dbReference type="HOGENOM" id="CLU_000604_1_2_6"/>
<dbReference type="PANTHER" id="PTHR42711:SF5">
    <property type="entry name" value="ABC TRANSPORTER ATP-BINDING PROTEIN NATA"/>
    <property type="match status" value="1"/>
</dbReference>
<reference evidence="7 8" key="1">
    <citation type="submission" date="2014-11" db="EMBL/GenBank/DDBJ databases">
        <title>Complete Genome Sequence of Pseudoalteromonas sp. Strain OCN003 Isolated from Kaneohe Bay, Oahu, Hawaii.</title>
        <authorList>
            <person name="Beurmann S."/>
            <person name="Videau P."/>
            <person name="Ushijima B."/>
            <person name="Smith A.M."/>
            <person name="Aeby G.S."/>
            <person name="Callahan S.M."/>
            <person name="Belcaid M."/>
        </authorList>
    </citation>
    <scope>NUCLEOTIDE SEQUENCE [LARGE SCALE GENOMIC DNA]</scope>
    <source>
        <strain evidence="7 8">OCN003</strain>
    </source>
</reference>
<evidence type="ECO:0000256" key="3">
    <source>
        <dbReference type="ARBA" id="ARBA00022458"/>
    </source>
</evidence>
<feature type="domain" description="ABC transporter" evidence="6">
    <location>
        <begin position="17"/>
        <end position="252"/>
    </location>
</feature>
<dbReference type="Proteomes" id="UP000030341">
    <property type="component" value="Chromosome 1"/>
</dbReference>
<comment type="similarity">
    <text evidence="1">Belongs to the ABC transporter superfamily.</text>
</comment>
<evidence type="ECO:0000256" key="1">
    <source>
        <dbReference type="ARBA" id="ARBA00005417"/>
    </source>
</evidence>